<dbReference type="GO" id="GO:0005524">
    <property type="term" value="F:ATP binding"/>
    <property type="evidence" value="ECO:0007669"/>
    <property type="project" value="InterPro"/>
</dbReference>
<reference evidence="3 4" key="1">
    <citation type="submission" date="2016-05" db="EMBL/GenBank/DDBJ databases">
        <title>Comparative analysis of secretome profiles of manganese(II)-oxidizing ascomycete fungi.</title>
        <authorList>
            <consortium name="DOE Joint Genome Institute"/>
            <person name="Zeiner C.A."/>
            <person name="Purvine S.O."/>
            <person name="Zink E.M."/>
            <person name="Wu S."/>
            <person name="Pasa-Tolic L."/>
            <person name="Chaput D.L."/>
            <person name="Haridas S."/>
            <person name="Grigoriev I.V."/>
            <person name="Santelli C.M."/>
            <person name="Hansel C.M."/>
        </authorList>
    </citation>
    <scope>NUCLEOTIDE SEQUENCE [LARGE SCALE GENOMIC DNA]</scope>
    <source>
        <strain evidence="3 4">AP3s5-JAC2a</strain>
    </source>
</reference>
<dbReference type="EMBL" id="KV441550">
    <property type="protein sequence ID" value="OAG09166.1"/>
    <property type="molecule type" value="Genomic_DNA"/>
</dbReference>
<dbReference type="InParanoid" id="A0A177CPE1"/>
<dbReference type="PANTHER" id="PTHR24359:SF37">
    <property type="entry name" value="PROTEIN KINASE DOMAIN-CONTAINING PROTEIN"/>
    <property type="match status" value="1"/>
</dbReference>
<dbReference type="PROSITE" id="PS50011">
    <property type="entry name" value="PROTEIN_KINASE_DOM"/>
    <property type="match status" value="1"/>
</dbReference>
<dbReference type="InterPro" id="IPR011009">
    <property type="entry name" value="Kinase-like_dom_sf"/>
</dbReference>
<feature type="compositionally biased region" description="Basic residues" evidence="1">
    <location>
        <begin position="563"/>
        <end position="574"/>
    </location>
</feature>
<dbReference type="SMART" id="SM00220">
    <property type="entry name" value="S_TKc"/>
    <property type="match status" value="1"/>
</dbReference>
<dbReference type="AlphaFoldDB" id="A0A177CPE1"/>
<evidence type="ECO:0000313" key="3">
    <source>
        <dbReference type="EMBL" id="OAG09166.1"/>
    </source>
</evidence>
<dbReference type="InterPro" id="IPR000719">
    <property type="entry name" value="Prot_kinase_dom"/>
</dbReference>
<proteinExistence type="predicted"/>
<gene>
    <name evidence="3" type="ORF">CC84DRAFT_1087168</name>
</gene>
<dbReference type="PANTHER" id="PTHR24359">
    <property type="entry name" value="SERINE/THREONINE-PROTEIN KINASE SBK1"/>
    <property type="match status" value="1"/>
</dbReference>
<organism evidence="3 4">
    <name type="scientific">Paraphaeosphaeria sporulosa</name>
    <dbReference type="NCBI Taxonomy" id="1460663"/>
    <lineage>
        <taxon>Eukaryota</taxon>
        <taxon>Fungi</taxon>
        <taxon>Dikarya</taxon>
        <taxon>Ascomycota</taxon>
        <taxon>Pezizomycotina</taxon>
        <taxon>Dothideomycetes</taxon>
        <taxon>Pleosporomycetidae</taxon>
        <taxon>Pleosporales</taxon>
        <taxon>Massarineae</taxon>
        <taxon>Didymosphaeriaceae</taxon>
        <taxon>Paraphaeosphaeria</taxon>
    </lineage>
</organism>
<feature type="region of interest" description="Disordered" evidence="1">
    <location>
        <begin position="563"/>
        <end position="597"/>
    </location>
</feature>
<sequence>MIKYLGSFGHKELRKAQKQNGEDTEKIVILKHILLEYGRFDLMKIFMYRLPPVMPDEMQDFWTRLIEIADGLKGIHKIKTRNGEYAGWHNDIKPGNIIVVDNEYKLADPGFAKFQKRLESDRDSIPEIIQDGLTQSYAAPECFARNRNARAKVPQSVDIWSVGCVLSMAVTWIVLGSQGVYQFKMLRQKAVDRILEFAPKDPQQRTIDPGDFFHNGIEILPEVKQWHKYLRSVARNTDHITKNMLDFIEQFLLIPTGGNTERIPAEGLYTGLQEVLRKSRAEDTMLHMDDLFDMLRDIDQEAPSTPFEVQAQQQTNLNAMSQRPRVKPKIDNLEVPDFLKTASRYESLTKIAGARSPKITPTVPALAHPTEVYSTRPPKGPQAATFLLETLVMKAKPFDKDGMDLFFTLSSTSIKGSKDESKFRSKMQATRPRDGSNMITDMVRPIETVFSTYFKELEKSKRKGTKPKEELTLIILTDGIWAGMETSDEVYKYILKLLKDLEKRKILGYKKRPVSIEFVQFSDNADATERLRALDDDIEYNGFVYVTRGTSIAFLTFQQRHHRPRKIHSQRRRAQNAPWQLRPAHGPPGQQHQPRVPTSAIRYCEHDRIRIQWHE</sequence>
<dbReference type="SUPFAM" id="SSF56112">
    <property type="entry name" value="Protein kinase-like (PK-like)"/>
    <property type="match status" value="1"/>
</dbReference>
<dbReference type="Pfam" id="PF00069">
    <property type="entry name" value="Pkinase"/>
    <property type="match status" value="1"/>
</dbReference>
<feature type="domain" description="Protein kinase" evidence="2">
    <location>
        <begin position="1"/>
        <end position="276"/>
    </location>
</feature>
<keyword evidence="4" id="KW-1185">Reference proteome</keyword>
<accession>A0A177CPE1</accession>
<dbReference type="Gene3D" id="1.10.510.10">
    <property type="entry name" value="Transferase(Phosphotransferase) domain 1"/>
    <property type="match status" value="1"/>
</dbReference>
<evidence type="ECO:0000256" key="1">
    <source>
        <dbReference type="SAM" id="MobiDB-lite"/>
    </source>
</evidence>
<dbReference type="GeneID" id="28757674"/>
<dbReference type="STRING" id="1460663.A0A177CPE1"/>
<evidence type="ECO:0000313" key="4">
    <source>
        <dbReference type="Proteomes" id="UP000077069"/>
    </source>
</evidence>
<dbReference type="Proteomes" id="UP000077069">
    <property type="component" value="Unassembled WGS sequence"/>
</dbReference>
<protein>
    <recommendedName>
        <fullName evidence="2">Protein kinase domain-containing protein</fullName>
    </recommendedName>
</protein>
<evidence type="ECO:0000259" key="2">
    <source>
        <dbReference type="PROSITE" id="PS50011"/>
    </source>
</evidence>
<dbReference type="OrthoDB" id="9992527at2759"/>
<dbReference type="GO" id="GO:0004674">
    <property type="term" value="F:protein serine/threonine kinase activity"/>
    <property type="evidence" value="ECO:0007669"/>
    <property type="project" value="TreeGrafter"/>
</dbReference>
<name>A0A177CPE1_9PLEO</name>
<dbReference type="RefSeq" id="XP_018039531.1">
    <property type="nucleotide sequence ID" value="XM_018174188.1"/>
</dbReference>